<dbReference type="InterPro" id="IPR052929">
    <property type="entry name" value="RNase_H-like_EbsB-rel"/>
</dbReference>
<organism evidence="3 4">
    <name type="scientific">Glycine soja</name>
    <name type="common">Wild soybean</name>
    <dbReference type="NCBI Taxonomy" id="3848"/>
    <lineage>
        <taxon>Eukaryota</taxon>
        <taxon>Viridiplantae</taxon>
        <taxon>Streptophyta</taxon>
        <taxon>Embryophyta</taxon>
        <taxon>Tracheophyta</taxon>
        <taxon>Spermatophyta</taxon>
        <taxon>Magnoliopsida</taxon>
        <taxon>eudicotyledons</taxon>
        <taxon>Gunneridae</taxon>
        <taxon>Pentapetalae</taxon>
        <taxon>rosids</taxon>
        <taxon>fabids</taxon>
        <taxon>Fabales</taxon>
        <taxon>Fabaceae</taxon>
        <taxon>Papilionoideae</taxon>
        <taxon>50 kb inversion clade</taxon>
        <taxon>NPAAA clade</taxon>
        <taxon>indigoferoid/millettioid clade</taxon>
        <taxon>Phaseoleae</taxon>
        <taxon>Glycine</taxon>
        <taxon>Glycine subgen. Soja</taxon>
    </lineage>
</organism>
<keyword evidence="3" id="KW-0808">Transferase</keyword>
<dbReference type="EC" id="2.1.2.2" evidence="3"/>
<gene>
    <name evidence="3" type="ORF">D0Y65_051199</name>
</gene>
<dbReference type="EC" id="2.1.2.9" evidence="3"/>
<accession>A0A445FF43</accession>
<dbReference type="AlphaFoldDB" id="A0A445FF43"/>
<dbReference type="GO" id="GO:0004479">
    <property type="term" value="F:methionyl-tRNA formyltransferase activity"/>
    <property type="evidence" value="ECO:0007669"/>
    <property type="project" value="UniProtKB-EC"/>
</dbReference>
<proteinExistence type="predicted"/>
<evidence type="ECO:0000313" key="3">
    <source>
        <dbReference type="EMBL" id="RZB47482.1"/>
    </source>
</evidence>
<evidence type="ECO:0000259" key="2">
    <source>
        <dbReference type="Pfam" id="PF13456"/>
    </source>
</evidence>
<dbReference type="Pfam" id="PF13456">
    <property type="entry name" value="RVT_3"/>
    <property type="match status" value="1"/>
</dbReference>
<feature type="signal peptide" evidence="1">
    <location>
        <begin position="1"/>
        <end position="27"/>
    </location>
</feature>
<feature type="domain" description="RNase H type-1" evidence="2">
    <location>
        <begin position="97"/>
        <end position="207"/>
    </location>
</feature>
<keyword evidence="4" id="KW-1185">Reference proteome</keyword>
<dbReference type="CDD" id="cd06222">
    <property type="entry name" value="RNase_H_like"/>
    <property type="match status" value="1"/>
</dbReference>
<dbReference type="GO" id="GO:0004523">
    <property type="term" value="F:RNA-DNA hybrid ribonuclease activity"/>
    <property type="evidence" value="ECO:0007669"/>
    <property type="project" value="InterPro"/>
</dbReference>
<protein>
    <submittedName>
        <fullName evidence="3">Phosphoribosylglycinamide formyltransferase, chloroplastic isoform C</fullName>
        <ecNumber evidence="3">2.1.2.2</ecNumber>
        <ecNumber evidence="3">2.1.2.9</ecNumber>
    </submittedName>
</protein>
<dbReference type="InterPro" id="IPR002156">
    <property type="entry name" value="RNaseH_domain"/>
</dbReference>
<dbReference type="InterPro" id="IPR044730">
    <property type="entry name" value="RNase_H-like_dom_plant"/>
</dbReference>
<feature type="chain" id="PRO_5019295465" evidence="1">
    <location>
        <begin position="28"/>
        <end position="226"/>
    </location>
</feature>
<dbReference type="GO" id="GO:0003676">
    <property type="term" value="F:nucleic acid binding"/>
    <property type="evidence" value="ECO:0007669"/>
    <property type="project" value="InterPro"/>
</dbReference>
<dbReference type="EMBL" id="QZWG01000019">
    <property type="protein sequence ID" value="RZB47482.1"/>
    <property type="molecule type" value="Genomic_DNA"/>
</dbReference>
<dbReference type="Proteomes" id="UP000289340">
    <property type="component" value="Chromosome 19"/>
</dbReference>
<sequence length="226" mass="24917">MELSLNAKASLLCSCPLLPIYLQVVVCAKEVLSQLCTATKCGSHCHFGVKRKPPQNGYVKCNVYAAFFVDEGSMGMGFCGLLLDASSSIVAIMLDADSNSRFCVRDVNGRFVCARTETRNFIPVVHEGEAIALAGALEWLKNKCPHNVEIEVNCQRISNSVNKEHIDSSGFGEIIRHGKSLLKSSLHYKVCFTPRQTNLIAHLLARASRSYTSFQDFETHPTCIID</sequence>
<keyword evidence="1" id="KW-0732">Signal</keyword>
<evidence type="ECO:0000256" key="1">
    <source>
        <dbReference type="SAM" id="SignalP"/>
    </source>
</evidence>
<evidence type="ECO:0000313" key="4">
    <source>
        <dbReference type="Proteomes" id="UP000289340"/>
    </source>
</evidence>
<dbReference type="PANTHER" id="PTHR47074:SF48">
    <property type="entry name" value="POLYNUCLEOTIDYL TRANSFERASE, RIBONUCLEASE H-LIKE SUPERFAMILY PROTEIN"/>
    <property type="match status" value="1"/>
</dbReference>
<comment type="caution">
    <text evidence="3">The sequence shown here is derived from an EMBL/GenBank/DDBJ whole genome shotgun (WGS) entry which is preliminary data.</text>
</comment>
<reference evidence="3 4" key="1">
    <citation type="submission" date="2018-09" db="EMBL/GenBank/DDBJ databases">
        <title>A high-quality reference genome of wild soybean provides a powerful tool to mine soybean genomes.</title>
        <authorList>
            <person name="Xie M."/>
            <person name="Chung C.Y.L."/>
            <person name="Li M.-W."/>
            <person name="Wong F.-L."/>
            <person name="Chan T.-F."/>
            <person name="Lam H.-M."/>
        </authorList>
    </citation>
    <scope>NUCLEOTIDE SEQUENCE [LARGE SCALE GENOMIC DNA]</scope>
    <source>
        <strain evidence="4">cv. W05</strain>
        <tissue evidence="3">Hypocotyl of etiolated seedlings</tissue>
    </source>
</reference>
<name>A0A445FF43_GLYSO</name>
<dbReference type="PANTHER" id="PTHR47074">
    <property type="entry name" value="BNAC02G40300D PROTEIN"/>
    <property type="match status" value="1"/>
</dbReference>
<dbReference type="GO" id="GO:0004644">
    <property type="term" value="F:phosphoribosylglycinamide formyltransferase activity"/>
    <property type="evidence" value="ECO:0007669"/>
    <property type="project" value="UniProtKB-EC"/>
</dbReference>